<organism evidence="3">
    <name type="scientific">Tanacetum cinerariifolium</name>
    <name type="common">Dalmatian daisy</name>
    <name type="synonym">Chrysanthemum cinerariifolium</name>
    <dbReference type="NCBI Taxonomy" id="118510"/>
    <lineage>
        <taxon>Eukaryota</taxon>
        <taxon>Viridiplantae</taxon>
        <taxon>Streptophyta</taxon>
        <taxon>Embryophyta</taxon>
        <taxon>Tracheophyta</taxon>
        <taxon>Spermatophyta</taxon>
        <taxon>Magnoliopsida</taxon>
        <taxon>eudicotyledons</taxon>
        <taxon>Gunneridae</taxon>
        <taxon>Pentapetalae</taxon>
        <taxon>asterids</taxon>
        <taxon>campanulids</taxon>
        <taxon>Asterales</taxon>
        <taxon>Asteraceae</taxon>
        <taxon>Asteroideae</taxon>
        <taxon>Anthemideae</taxon>
        <taxon>Anthemidinae</taxon>
        <taxon>Tanacetum</taxon>
    </lineage>
</organism>
<evidence type="ECO:0000256" key="1">
    <source>
        <dbReference type="SAM" id="Coils"/>
    </source>
</evidence>
<protein>
    <submittedName>
        <fullName evidence="3">Uncharacterized protein</fullName>
    </submittedName>
</protein>
<gene>
    <name evidence="3" type="ORF">Tci_382188</name>
</gene>
<dbReference type="EMBL" id="BKCJ010151958">
    <property type="protein sequence ID" value="GEY10214.1"/>
    <property type="molecule type" value="Genomic_DNA"/>
</dbReference>
<feature type="coiled-coil region" evidence="1">
    <location>
        <begin position="165"/>
        <end position="192"/>
    </location>
</feature>
<feature type="region of interest" description="Disordered" evidence="2">
    <location>
        <begin position="344"/>
        <end position="374"/>
    </location>
</feature>
<reference evidence="3" key="1">
    <citation type="journal article" date="2019" name="Sci. Rep.">
        <title>Draft genome of Tanacetum cinerariifolium, the natural source of mosquito coil.</title>
        <authorList>
            <person name="Yamashiro T."/>
            <person name="Shiraishi A."/>
            <person name="Satake H."/>
            <person name="Nakayama K."/>
        </authorList>
    </citation>
    <scope>NUCLEOTIDE SEQUENCE</scope>
</reference>
<evidence type="ECO:0000313" key="3">
    <source>
        <dbReference type="EMBL" id="GEY10214.1"/>
    </source>
</evidence>
<sequence>MSSIEKSRTIITDLYKGLEVITQLLKDIKNSVKDDLATNNKIEEASETLTKISTQTTEILSSVRSFDISTLISKISGLERAQSHIKSSMSSLQEDTSSIKSMITEMYNAFRGQSSSAPSSSVTLTFYLTNTLANVKGENATHTATKEPLFHIEGHNPSQSSIMNLLYHKERAKDKEDEIKKAEEEAKLNSISKTEVIKVVCKEAEKLGIHPKEAITSKAGELFKKALDAEHDVLKRQHIKKVRKSLKLRNHKYDSYMWTVSSRLKPEPITDIKIHPKTKLVVIAVYRGGDGRNFDTHKPFLFGAFGISELDKLREIIPKKKNAMVKDLMNSLSQRCERLRQIPRELGIQSAPPAPKQSPSQTSERKRKHMKLEPETRIPGLECNQTLLENVMFVNNMVIEEPEYRIFFTDEFGDQAFQRWSDINKVGMEALLSYLVWSSLLKMQNSA</sequence>
<dbReference type="AlphaFoldDB" id="A0A699HGA0"/>
<evidence type="ECO:0000256" key="2">
    <source>
        <dbReference type="SAM" id="MobiDB-lite"/>
    </source>
</evidence>
<name>A0A699HGA0_TANCI</name>
<accession>A0A699HGA0</accession>
<keyword evidence="1" id="KW-0175">Coiled coil</keyword>
<proteinExistence type="predicted"/>
<comment type="caution">
    <text evidence="3">The sequence shown here is derived from an EMBL/GenBank/DDBJ whole genome shotgun (WGS) entry which is preliminary data.</text>
</comment>